<reference evidence="3 4" key="1">
    <citation type="submission" date="2023-12" db="EMBL/GenBank/DDBJ databases">
        <title>Novel species of the genus Arcicella isolated from rivers.</title>
        <authorList>
            <person name="Lu H."/>
        </authorList>
    </citation>
    <scope>NUCLEOTIDE SEQUENCE [LARGE SCALE GENOMIC DNA]</scope>
    <source>
        <strain evidence="3 4">LMG 21963</strain>
    </source>
</reference>
<organism evidence="3 4">
    <name type="scientific">Arcicella aquatica</name>
    <dbReference type="NCBI Taxonomy" id="217141"/>
    <lineage>
        <taxon>Bacteria</taxon>
        <taxon>Pseudomonadati</taxon>
        <taxon>Bacteroidota</taxon>
        <taxon>Cytophagia</taxon>
        <taxon>Cytophagales</taxon>
        <taxon>Flectobacillaceae</taxon>
        <taxon>Arcicella</taxon>
    </lineage>
</organism>
<dbReference type="RefSeq" id="WP_323250803.1">
    <property type="nucleotide sequence ID" value="NZ_JAYFUL010000028.1"/>
</dbReference>
<gene>
    <name evidence="3" type="ORF">VB264_15995</name>
</gene>
<evidence type="ECO:0000256" key="1">
    <source>
        <dbReference type="SAM" id="Coils"/>
    </source>
</evidence>
<feature type="chain" id="PRO_5046197279" description="DUF4468 domain-containing protein" evidence="2">
    <location>
        <begin position="20"/>
        <end position="225"/>
    </location>
</feature>
<feature type="signal peptide" evidence="2">
    <location>
        <begin position="1"/>
        <end position="19"/>
    </location>
</feature>
<keyword evidence="4" id="KW-1185">Reference proteome</keyword>
<dbReference type="EMBL" id="JAYFUL010000028">
    <property type="protein sequence ID" value="MEA5259300.1"/>
    <property type="molecule type" value="Genomic_DNA"/>
</dbReference>
<proteinExistence type="predicted"/>
<keyword evidence="2" id="KW-0732">Signal</keyword>
<name>A0ABU5QRC4_9BACT</name>
<evidence type="ECO:0000313" key="3">
    <source>
        <dbReference type="EMBL" id="MEA5259300.1"/>
    </source>
</evidence>
<evidence type="ECO:0000313" key="4">
    <source>
        <dbReference type="Proteomes" id="UP001304671"/>
    </source>
</evidence>
<sequence>MKKLCLVFILLISIQSIRAQVFSGTQEIDRATKEGVYTTVSIEDKYIKQSWQNELAKYGIVEVGRNNVFRITGARISSISPDPVMVVSKITTERGRSKIFLSIGFGDEVYVNGSHPKYLAAQKILNDFVEVLKRHEEVRIEEKNVEDIKTRQLKSVTTSDKLTRAIENNKKEKDRLLLKIEENRLELERLQMEVEQNKKDQLLMNEGLVNQQKKVEEAKLKLKKP</sequence>
<comment type="caution">
    <text evidence="3">The sequence shown here is derived from an EMBL/GenBank/DDBJ whole genome shotgun (WGS) entry which is preliminary data.</text>
</comment>
<protein>
    <recommendedName>
        <fullName evidence="5">DUF4468 domain-containing protein</fullName>
    </recommendedName>
</protein>
<evidence type="ECO:0008006" key="5">
    <source>
        <dbReference type="Google" id="ProtNLM"/>
    </source>
</evidence>
<evidence type="ECO:0000256" key="2">
    <source>
        <dbReference type="SAM" id="SignalP"/>
    </source>
</evidence>
<accession>A0ABU5QRC4</accession>
<feature type="coiled-coil region" evidence="1">
    <location>
        <begin position="159"/>
        <end position="200"/>
    </location>
</feature>
<dbReference type="Proteomes" id="UP001304671">
    <property type="component" value="Unassembled WGS sequence"/>
</dbReference>
<keyword evidence="1" id="KW-0175">Coiled coil</keyword>